<dbReference type="AlphaFoldDB" id="A0A0G0YXF3"/>
<organism evidence="1 2">
    <name type="scientific">Candidatus Kuenenbacteria bacterium GW2011_GWA2_42_15</name>
    <dbReference type="NCBI Taxonomy" id="1618677"/>
    <lineage>
        <taxon>Bacteria</taxon>
        <taxon>Candidatus Kueneniibacteriota</taxon>
    </lineage>
</organism>
<comment type="caution">
    <text evidence="1">The sequence shown here is derived from an EMBL/GenBank/DDBJ whole genome shotgun (WGS) entry which is preliminary data.</text>
</comment>
<dbReference type="EMBL" id="LCCW01000029">
    <property type="protein sequence ID" value="KKS41287.1"/>
    <property type="molecule type" value="Genomic_DNA"/>
</dbReference>
<reference evidence="1 2" key="1">
    <citation type="journal article" date="2015" name="Nature">
        <title>rRNA introns, odd ribosomes, and small enigmatic genomes across a large radiation of phyla.</title>
        <authorList>
            <person name="Brown C.T."/>
            <person name="Hug L.A."/>
            <person name="Thomas B.C."/>
            <person name="Sharon I."/>
            <person name="Castelle C.J."/>
            <person name="Singh A."/>
            <person name="Wilkins M.J."/>
            <person name="Williams K.H."/>
            <person name="Banfield J.F."/>
        </authorList>
    </citation>
    <scope>NUCLEOTIDE SEQUENCE [LARGE SCALE GENOMIC DNA]</scope>
</reference>
<dbReference type="InterPro" id="IPR029044">
    <property type="entry name" value="Nucleotide-diphossugar_trans"/>
</dbReference>
<gene>
    <name evidence="1" type="ORF">UV02_C0029G0010</name>
</gene>
<dbReference type="SUPFAM" id="SSF53448">
    <property type="entry name" value="Nucleotide-diphospho-sugar transferases"/>
    <property type="match status" value="1"/>
</dbReference>
<name>A0A0G0YXF3_9BACT</name>
<evidence type="ECO:0000313" key="1">
    <source>
        <dbReference type="EMBL" id="KKS41287.1"/>
    </source>
</evidence>
<accession>A0A0G0YXF3</accession>
<protein>
    <submittedName>
        <fullName evidence="1">Uncharacterized protein</fullName>
    </submittedName>
</protein>
<dbReference type="Proteomes" id="UP000034516">
    <property type="component" value="Unassembled WGS sequence"/>
</dbReference>
<proteinExistence type="predicted"/>
<evidence type="ECO:0000313" key="2">
    <source>
        <dbReference type="Proteomes" id="UP000034516"/>
    </source>
</evidence>
<sequence length="316" mass="36849">MLAYLDKIKKTNFYAEARYCWRAVFKYRHPWSYFINRFFVYKKIARINIARLGLPETDAYSFHTLCGHKHVFMLAWSLASWLYQTKVLPEIYLHADGSLTKDDELLLHHIFPRLRIIDPAEVKDKIVSALADYPHIRAYRDNYKKHPVYLPKLIDPYFVSHAPYKLFFDVDVLFFAYPKEVLANISAKIPFMAAGNVDMFLTEGLAGFRYADGACPKDAPGFVNGGIVGYPEEGFSLSALDYFFERCGPTSQYRLIEQAGYAYILNRNKNFQKLDQRQYHIKGAVGENTVTKHYTGPRREEFWSEGVKILKKRIFQ</sequence>